<feature type="region of interest" description="Disordered" evidence="1">
    <location>
        <begin position="103"/>
        <end position="159"/>
    </location>
</feature>
<protein>
    <submittedName>
        <fullName evidence="2">Uncharacterized protein</fullName>
    </submittedName>
</protein>
<evidence type="ECO:0000313" key="3">
    <source>
        <dbReference type="Proteomes" id="UP000324897"/>
    </source>
</evidence>
<dbReference type="AlphaFoldDB" id="A0A5J9SRE8"/>
<dbReference type="Gramene" id="TVU01555">
    <property type="protein sequence ID" value="TVU01555"/>
    <property type="gene ID" value="EJB05_52996"/>
</dbReference>
<keyword evidence="3" id="KW-1185">Reference proteome</keyword>
<name>A0A5J9SRE8_9POAL</name>
<feature type="non-terminal residue" evidence="2">
    <location>
        <position position="1"/>
    </location>
</feature>
<proteinExistence type="predicted"/>
<feature type="compositionally biased region" description="Polar residues" evidence="1">
    <location>
        <begin position="143"/>
        <end position="159"/>
    </location>
</feature>
<feature type="non-terminal residue" evidence="2">
    <location>
        <position position="159"/>
    </location>
</feature>
<dbReference type="Proteomes" id="UP000324897">
    <property type="component" value="Unassembled WGS sequence"/>
</dbReference>
<organism evidence="2 3">
    <name type="scientific">Eragrostis curvula</name>
    <name type="common">weeping love grass</name>
    <dbReference type="NCBI Taxonomy" id="38414"/>
    <lineage>
        <taxon>Eukaryota</taxon>
        <taxon>Viridiplantae</taxon>
        <taxon>Streptophyta</taxon>
        <taxon>Embryophyta</taxon>
        <taxon>Tracheophyta</taxon>
        <taxon>Spermatophyta</taxon>
        <taxon>Magnoliopsida</taxon>
        <taxon>Liliopsida</taxon>
        <taxon>Poales</taxon>
        <taxon>Poaceae</taxon>
        <taxon>PACMAD clade</taxon>
        <taxon>Chloridoideae</taxon>
        <taxon>Eragrostideae</taxon>
        <taxon>Eragrostidinae</taxon>
        <taxon>Eragrostis</taxon>
    </lineage>
</organism>
<accession>A0A5J9SRE8</accession>
<dbReference type="EMBL" id="RWGY01000421">
    <property type="protein sequence ID" value="TVU01555.1"/>
    <property type="molecule type" value="Genomic_DNA"/>
</dbReference>
<feature type="compositionally biased region" description="Basic and acidic residues" evidence="1">
    <location>
        <begin position="103"/>
        <end position="113"/>
    </location>
</feature>
<reference evidence="2 3" key="1">
    <citation type="journal article" date="2019" name="Sci. Rep.">
        <title>A high-quality genome of Eragrostis curvula grass provides insights into Poaceae evolution and supports new strategies to enhance forage quality.</title>
        <authorList>
            <person name="Carballo J."/>
            <person name="Santos B.A.C.M."/>
            <person name="Zappacosta D."/>
            <person name="Garbus I."/>
            <person name="Selva J.P."/>
            <person name="Gallo C.A."/>
            <person name="Diaz A."/>
            <person name="Albertini E."/>
            <person name="Caccamo M."/>
            <person name="Echenique V."/>
        </authorList>
    </citation>
    <scope>NUCLEOTIDE SEQUENCE [LARGE SCALE GENOMIC DNA]</scope>
    <source>
        <strain evidence="3">cv. Victoria</strain>
        <tissue evidence="2">Leaf</tissue>
    </source>
</reference>
<evidence type="ECO:0000313" key="2">
    <source>
        <dbReference type="EMBL" id="TVU01555.1"/>
    </source>
</evidence>
<sequence length="159" mass="17712">MPQHVQELLSIIKTDYTVLSRGSRHRRAEWLQPEVKRGARDLYVRALRGLDRFVVAANPRAGVGRPTSRVFGVGGDRGSEQELREFCRQKREGGGRRACCEARSRGARKDQRGYGRCSPDQLNGGSRCRRVPRAHSKIVVSEPASTLASANLLSPDTEE</sequence>
<gene>
    <name evidence="2" type="ORF">EJB05_52996</name>
</gene>
<dbReference type="OrthoDB" id="694888at2759"/>
<comment type="caution">
    <text evidence="2">The sequence shown here is derived from an EMBL/GenBank/DDBJ whole genome shotgun (WGS) entry which is preliminary data.</text>
</comment>
<evidence type="ECO:0000256" key="1">
    <source>
        <dbReference type="SAM" id="MobiDB-lite"/>
    </source>
</evidence>
<feature type="compositionally biased region" description="Basic residues" evidence="1">
    <location>
        <begin position="127"/>
        <end position="136"/>
    </location>
</feature>